<dbReference type="SMART" id="SM00886">
    <property type="entry name" value="Dabb"/>
    <property type="match status" value="1"/>
</dbReference>
<keyword evidence="3" id="KW-1185">Reference proteome</keyword>
<evidence type="ECO:0000313" key="3">
    <source>
        <dbReference type="Proteomes" id="UP000565286"/>
    </source>
</evidence>
<dbReference type="AlphaFoldDB" id="A0A7W6C7F4"/>
<feature type="domain" description="Stress-response A/B barrel" evidence="1">
    <location>
        <begin position="2"/>
        <end position="97"/>
    </location>
</feature>
<dbReference type="Gene3D" id="3.30.70.100">
    <property type="match status" value="1"/>
</dbReference>
<protein>
    <recommendedName>
        <fullName evidence="1">Stress-response A/B barrel domain-containing protein</fullName>
    </recommendedName>
</protein>
<evidence type="ECO:0000313" key="2">
    <source>
        <dbReference type="EMBL" id="MBB3944234.1"/>
    </source>
</evidence>
<proteinExistence type="predicted"/>
<sequence>MIKHIVMWNVSGDTPEQKRHAAIMIKTKFESLIGQIPGLKTIEVGLDISRIPYACDVVLYSEFEDEAALRCYAEHPAHAKVRADLEGIRIARHQVDYVC</sequence>
<dbReference type="PROSITE" id="PS51502">
    <property type="entry name" value="S_R_A_B_BARREL"/>
    <property type="match status" value="1"/>
</dbReference>
<reference evidence="2 3" key="1">
    <citation type="submission" date="2020-08" db="EMBL/GenBank/DDBJ databases">
        <title>Genomic Encyclopedia of Type Strains, Phase IV (KMG-IV): sequencing the most valuable type-strain genomes for metagenomic binning, comparative biology and taxonomic classification.</title>
        <authorList>
            <person name="Goeker M."/>
        </authorList>
    </citation>
    <scope>NUCLEOTIDE SEQUENCE [LARGE SCALE GENOMIC DNA]</scope>
    <source>
        <strain evidence="2 3">DSM 26438</strain>
    </source>
</reference>
<dbReference type="Proteomes" id="UP000565286">
    <property type="component" value="Unassembled WGS sequence"/>
</dbReference>
<dbReference type="PANTHER" id="PTHR37832">
    <property type="entry name" value="BLL2683 PROTEIN"/>
    <property type="match status" value="1"/>
</dbReference>
<dbReference type="Pfam" id="PF07876">
    <property type="entry name" value="Dabb"/>
    <property type="match status" value="1"/>
</dbReference>
<accession>A0A7W6C7F4</accession>
<comment type="caution">
    <text evidence="2">The sequence shown here is derived from an EMBL/GenBank/DDBJ whole genome shotgun (WGS) entry which is preliminary data.</text>
</comment>
<dbReference type="SUPFAM" id="SSF54909">
    <property type="entry name" value="Dimeric alpha+beta barrel"/>
    <property type="match status" value="1"/>
</dbReference>
<dbReference type="RefSeq" id="WP_174155261.1">
    <property type="nucleotide sequence ID" value="NZ_JAAMCM010000017.1"/>
</dbReference>
<gene>
    <name evidence="2" type="ORF">GGQ73_000157</name>
</gene>
<organism evidence="2 3">
    <name type="scientific">Rhizobium skierniewicense</name>
    <dbReference type="NCBI Taxonomy" id="984260"/>
    <lineage>
        <taxon>Bacteria</taxon>
        <taxon>Pseudomonadati</taxon>
        <taxon>Pseudomonadota</taxon>
        <taxon>Alphaproteobacteria</taxon>
        <taxon>Hyphomicrobiales</taxon>
        <taxon>Rhizobiaceae</taxon>
        <taxon>Rhizobium/Agrobacterium group</taxon>
        <taxon>Rhizobium</taxon>
    </lineage>
</organism>
<dbReference type="InterPro" id="IPR011008">
    <property type="entry name" value="Dimeric_a/b-barrel"/>
</dbReference>
<name>A0A7W6C7F4_9HYPH</name>
<dbReference type="PANTHER" id="PTHR37832:SF1">
    <property type="entry name" value="STRESS-RESPONSE A_B BARREL DOMAIN-CONTAINING PROTEIN"/>
    <property type="match status" value="1"/>
</dbReference>
<dbReference type="EMBL" id="JACIDV010000001">
    <property type="protein sequence ID" value="MBB3944234.1"/>
    <property type="molecule type" value="Genomic_DNA"/>
</dbReference>
<evidence type="ECO:0000259" key="1">
    <source>
        <dbReference type="PROSITE" id="PS51502"/>
    </source>
</evidence>
<dbReference type="InterPro" id="IPR013097">
    <property type="entry name" value="Dabb"/>
</dbReference>